<evidence type="ECO:0000313" key="5">
    <source>
        <dbReference type="EMBL" id="KAG2988482.1"/>
    </source>
</evidence>
<gene>
    <name evidence="7" type="ORF">PC110_g11567</name>
    <name evidence="2" type="ORF">PC113_g7197</name>
    <name evidence="3" type="ORF">PC115_g6896</name>
    <name evidence="4" type="ORF">PC117_g8120</name>
    <name evidence="5" type="ORF">PC118_g6691</name>
    <name evidence="6" type="ORF">PC129_g7078</name>
</gene>
<dbReference type="AlphaFoldDB" id="A0A329S5G1"/>
<evidence type="ECO:0000313" key="4">
    <source>
        <dbReference type="EMBL" id="KAG2945849.1"/>
    </source>
</evidence>
<evidence type="ECO:0000313" key="6">
    <source>
        <dbReference type="EMBL" id="KAG3222194.1"/>
    </source>
</evidence>
<keyword evidence="8" id="KW-1185">Reference proteome</keyword>
<dbReference type="Proteomes" id="UP000251314">
    <property type="component" value="Unassembled WGS sequence"/>
</dbReference>
<dbReference type="Proteomes" id="UP000735874">
    <property type="component" value="Unassembled WGS sequence"/>
</dbReference>
<dbReference type="Proteomes" id="UP000736787">
    <property type="component" value="Unassembled WGS sequence"/>
</dbReference>
<dbReference type="Proteomes" id="UP000774804">
    <property type="component" value="Unassembled WGS sequence"/>
</dbReference>
<dbReference type="OrthoDB" id="6602143at2759"/>
<evidence type="ECO:0000313" key="8">
    <source>
        <dbReference type="Proteomes" id="UP000251314"/>
    </source>
</evidence>
<sequence length="56" mass="6494">MRRIVTDRFYTSVPLAMQLLTMRFYTVGTVQTDRLVLPVSIVGEKKKGEKKKTPKH</sequence>
<reference evidence="2" key="2">
    <citation type="submission" date="2018-10" db="EMBL/GenBank/DDBJ databases">
        <title>Effector identification in a new, highly contiguous assembly of the strawberry crown rot pathogen Phytophthora cactorum.</title>
        <authorList>
            <person name="Armitage A.D."/>
            <person name="Nellist C.F."/>
            <person name="Bates H."/>
            <person name="Vickerstaff R.J."/>
            <person name="Harrison R.J."/>
        </authorList>
    </citation>
    <scope>NUCLEOTIDE SEQUENCE</scope>
    <source>
        <strain evidence="2">15-7</strain>
        <strain evidence="3">4032</strain>
        <strain evidence="4">4040</strain>
        <strain evidence="5">P415</strain>
        <strain evidence="6">P421</strain>
    </source>
</reference>
<dbReference type="EMBL" id="RCMK01000172">
    <property type="protein sequence ID" value="KAG2945849.1"/>
    <property type="molecule type" value="Genomic_DNA"/>
</dbReference>
<dbReference type="EMBL" id="RCML01000152">
    <property type="protein sequence ID" value="KAG2988482.1"/>
    <property type="molecule type" value="Genomic_DNA"/>
</dbReference>
<feature type="domain" description="PiggyBac transposable element-derived protein" evidence="1">
    <location>
        <begin position="2"/>
        <end position="48"/>
    </location>
</feature>
<evidence type="ECO:0000313" key="3">
    <source>
        <dbReference type="EMBL" id="KAG2929321.1"/>
    </source>
</evidence>
<protein>
    <recommendedName>
        <fullName evidence="1">PiggyBac transposable element-derived protein domain-containing protein</fullName>
    </recommendedName>
</protein>
<dbReference type="EMBL" id="RCMI01000159">
    <property type="protein sequence ID" value="KAG2929321.1"/>
    <property type="molecule type" value="Genomic_DNA"/>
</dbReference>
<dbReference type="VEuPathDB" id="FungiDB:PC110_g11567"/>
<evidence type="ECO:0000313" key="7">
    <source>
        <dbReference type="EMBL" id="RAW32077.1"/>
    </source>
</evidence>
<dbReference type="Pfam" id="PF13843">
    <property type="entry name" value="DDE_Tnp_1_7"/>
    <property type="match status" value="1"/>
</dbReference>
<dbReference type="InterPro" id="IPR029526">
    <property type="entry name" value="PGBD"/>
</dbReference>
<accession>A0A329S5G1</accession>
<organism evidence="7 8">
    <name type="scientific">Phytophthora cactorum</name>
    <dbReference type="NCBI Taxonomy" id="29920"/>
    <lineage>
        <taxon>Eukaryota</taxon>
        <taxon>Sar</taxon>
        <taxon>Stramenopiles</taxon>
        <taxon>Oomycota</taxon>
        <taxon>Peronosporomycetes</taxon>
        <taxon>Peronosporales</taxon>
        <taxon>Peronosporaceae</taxon>
        <taxon>Phytophthora</taxon>
    </lineage>
</organism>
<comment type="caution">
    <text evidence="7">The sequence shown here is derived from an EMBL/GenBank/DDBJ whole genome shotgun (WGS) entry which is preliminary data.</text>
</comment>
<dbReference type="EMBL" id="MJFZ01000293">
    <property type="protein sequence ID" value="RAW32077.1"/>
    <property type="molecule type" value="Genomic_DNA"/>
</dbReference>
<dbReference type="Proteomes" id="UP000697107">
    <property type="component" value="Unassembled WGS sequence"/>
</dbReference>
<reference evidence="7 8" key="1">
    <citation type="submission" date="2018-01" db="EMBL/GenBank/DDBJ databases">
        <title>Draft genome of the strawberry crown rot pathogen Phytophthora cactorum.</title>
        <authorList>
            <person name="Armitage A.D."/>
            <person name="Lysoe E."/>
            <person name="Nellist C.F."/>
            <person name="Harrison R.J."/>
            <person name="Brurberg M.B."/>
        </authorList>
    </citation>
    <scope>NUCLEOTIDE SEQUENCE [LARGE SCALE GENOMIC DNA]</scope>
    <source>
        <strain evidence="7 8">10300</strain>
    </source>
</reference>
<evidence type="ECO:0000313" key="2">
    <source>
        <dbReference type="EMBL" id="KAG2861428.1"/>
    </source>
</evidence>
<dbReference type="Proteomes" id="UP000760860">
    <property type="component" value="Unassembled WGS sequence"/>
</dbReference>
<dbReference type="EMBL" id="RCMG01000155">
    <property type="protein sequence ID" value="KAG2861428.1"/>
    <property type="molecule type" value="Genomic_DNA"/>
</dbReference>
<evidence type="ECO:0000259" key="1">
    <source>
        <dbReference type="Pfam" id="PF13843"/>
    </source>
</evidence>
<proteinExistence type="predicted"/>
<name>A0A329S5G1_9STRA</name>
<dbReference type="EMBL" id="RCMV01000190">
    <property type="protein sequence ID" value="KAG3222194.1"/>
    <property type="molecule type" value="Genomic_DNA"/>
</dbReference>